<reference evidence="1" key="1">
    <citation type="submission" date="2020-09" db="EMBL/GenBank/DDBJ databases">
        <title>Genome-Enabled Discovery of Anthraquinone Biosynthesis in Senna tora.</title>
        <authorList>
            <person name="Kang S.-H."/>
            <person name="Pandey R.P."/>
            <person name="Lee C.-M."/>
            <person name="Sim J.-S."/>
            <person name="Jeong J.-T."/>
            <person name="Choi B.-S."/>
            <person name="Jung M."/>
            <person name="Ginzburg D."/>
            <person name="Zhao K."/>
            <person name="Won S.Y."/>
            <person name="Oh T.-J."/>
            <person name="Yu Y."/>
            <person name="Kim N.-H."/>
            <person name="Lee O.R."/>
            <person name="Lee T.-H."/>
            <person name="Bashyal P."/>
            <person name="Kim T.-S."/>
            <person name="Lee W.-H."/>
            <person name="Kawkins C."/>
            <person name="Kim C.-K."/>
            <person name="Kim J.S."/>
            <person name="Ahn B.O."/>
            <person name="Rhee S.Y."/>
            <person name="Sohng J.K."/>
        </authorList>
    </citation>
    <scope>NUCLEOTIDE SEQUENCE</scope>
    <source>
        <tissue evidence="1">Leaf</tissue>
    </source>
</reference>
<evidence type="ECO:0000313" key="2">
    <source>
        <dbReference type="Proteomes" id="UP000634136"/>
    </source>
</evidence>
<dbReference type="EMBL" id="JAAIUW010000006">
    <property type="protein sequence ID" value="KAF7827413.1"/>
    <property type="molecule type" value="Genomic_DNA"/>
</dbReference>
<proteinExistence type="predicted"/>
<keyword evidence="2" id="KW-1185">Reference proteome</keyword>
<name>A0A834TS24_9FABA</name>
<dbReference type="Proteomes" id="UP000634136">
    <property type="component" value="Unassembled WGS sequence"/>
</dbReference>
<gene>
    <name evidence="1" type="ORF">G2W53_018577</name>
</gene>
<protein>
    <submittedName>
        <fullName evidence="1">Uncharacterized protein</fullName>
    </submittedName>
</protein>
<organism evidence="1 2">
    <name type="scientific">Senna tora</name>
    <dbReference type="NCBI Taxonomy" id="362788"/>
    <lineage>
        <taxon>Eukaryota</taxon>
        <taxon>Viridiplantae</taxon>
        <taxon>Streptophyta</taxon>
        <taxon>Embryophyta</taxon>
        <taxon>Tracheophyta</taxon>
        <taxon>Spermatophyta</taxon>
        <taxon>Magnoliopsida</taxon>
        <taxon>eudicotyledons</taxon>
        <taxon>Gunneridae</taxon>
        <taxon>Pentapetalae</taxon>
        <taxon>rosids</taxon>
        <taxon>fabids</taxon>
        <taxon>Fabales</taxon>
        <taxon>Fabaceae</taxon>
        <taxon>Caesalpinioideae</taxon>
        <taxon>Cassia clade</taxon>
        <taxon>Senna</taxon>
    </lineage>
</organism>
<comment type="caution">
    <text evidence="1">The sequence shown here is derived from an EMBL/GenBank/DDBJ whole genome shotgun (WGS) entry which is preliminary data.</text>
</comment>
<accession>A0A834TS24</accession>
<evidence type="ECO:0000313" key="1">
    <source>
        <dbReference type="EMBL" id="KAF7827413.1"/>
    </source>
</evidence>
<dbReference type="AlphaFoldDB" id="A0A834TS24"/>
<sequence length="66" mass="7331">MYIAQNTLLWFGLCASRSGTCSHLFVCYPIHAKAFGSFPGCSIFGLLVLRSLCVISESLEEDKIER</sequence>